<dbReference type="OrthoDB" id="2208738at2759"/>
<reference evidence="1" key="1">
    <citation type="submission" date="2021-11" db="EMBL/GenBank/DDBJ databases">
        <authorList>
            <person name="Herlambang A."/>
            <person name="Guo Y."/>
            <person name="Takashima Y."/>
            <person name="Nishizawa T."/>
        </authorList>
    </citation>
    <scope>NUCLEOTIDE SEQUENCE</scope>
    <source>
        <strain evidence="1">E1425</strain>
    </source>
</reference>
<reference evidence="1" key="2">
    <citation type="journal article" date="2022" name="Microbiol. Resour. Announc.">
        <title>Whole-Genome Sequence of Entomortierella parvispora E1425, a Mucoromycotan Fungus Associated with Burkholderiaceae-Related Endosymbiotic Bacteria.</title>
        <authorList>
            <person name="Herlambang A."/>
            <person name="Guo Y."/>
            <person name="Takashima Y."/>
            <person name="Narisawa K."/>
            <person name="Ohta H."/>
            <person name="Nishizawa T."/>
        </authorList>
    </citation>
    <scope>NUCLEOTIDE SEQUENCE</scope>
    <source>
        <strain evidence="1">E1425</strain>
    </source>
</reference>
<evidence type="ECO:0000313" key="1">
    <source>
        <dbReference type="EMBL" id="GJJ71478.1"/>
    </source>
</evidence>
<sequence length="560" mass="63311">MHPLDIPEIALQVGLYFDSSSLLPCILVSRSWYQAFLPTLWKTISLPPTGQHRRPGPNVPMPWLSVLQRHGHLIHELSTIKLFPEETIRVLQVLELPNLQSVVLRINSQPEVGAHHQLKPFIRQHQGSLRNLTLIQDNLYGEFGHQDPRFRRVQLEPRLRTPNPEYSVWKLVWEGLGGNPSSINGEHTIQSDERGDLSGQRLRSLTVGGALVYWQEEFDACPGLWEFLKNLDSLTLWGLHLGTPDPVDEAVIPDVADTLSSTEPSLTSSASSLVSEPSLPFARMAGSRVRDLSLCEGDAGAVDIEVALIQQCTELRSLTWCNDSGQDTFQESFCLLLDRLAFLNSLDLGIPGMTESDCMLMLRSVRQPLRKLVLRESTRLSTRATCALLEEDDERHAATLEILHLPKSNEMTGLCTQMILSSCPKLQSFHVINGVQNRDITMDPREWACKDLRELELHLDSKLNSLSQDIIKELYSVDDFMRSTSLTNTTSGHVTVRTRKSAEQFNLMFERMKALDNLQSLAIHGRQCTRFKEATVVDGQVHLQWSKWTVDLMSSDTQKW</sequence>
<dbReference type="EMBL" id="BQFW01000005">
    <property type="protein sequence ID" value="GJJ71478.1"/>
    <property type="molecule type" value="Genomic_DNA"/>
</dbReference>
<proteinExistence type="predicted"/>
<dbReference type="SUPFAM" id="SSF81383">
    <property type="entry name" value="F-box domain"/>
    <property type="match status" value="1"/>
</dbReference>
<evidence type="ECO:0000313" key="2">
    <source>
        <dbReference type="Proteomes" id="UP000827284"/>
    </source>
</evidence>
<organism evidence="1 2">
    <name type="scientific">Entomortierella parvispora</name>
    <dbReference type="NCBI Taxonomy" id="205924"/>
    <lineage>
        <taxon>Eukaryota</taxon>
        <taxon>Fungi</taxon>
        <taxon>Fungi incertae sedis</taxon>
        <taxon>Mucoromycota</taxon>
        <taxon>Mortierellomycotina</taxon>
        <taxon>Mortierellomycetes</taxon>
        <taxon>Mortierellales</taxon>
        <taxon>Mortierellaceae</taxon>
        <taxon>Entomortierella</taxon>
    </lineage>
</organism>
<dbReference type="InterPro" id="IPR036047">
    <property type="entry name" value="F-box-like_dom_sf"/>
</dbReference>
<comment type="caution">
    <text evidence="1">The sequence shown here is derived from an EMBL/GenBank/DDBJ whole genome shotgun (WGS) entry which is preliminary data.</text>
</comment>
<evidence type="ECO:0008006" key="3">
    <source>
        <dbReference type="Google" id="ProtNLM"/>
    </source>
</evidence>
<accession>A0A9P3H7I9</accession>
<protein>
    <recommendedName>
        <fullName evidence="3">F-box domain-containing protein</fullName>
    </recommendedName>
</protein>
<dbReference type="AlphaFoldDB" id="A0A9P3H7I9"/>
<gene>
    <name evidence="1" type="ORF">EMPS_03828</name>
</gene>
<dbReference type="SUPFAM" id="SSF52047">
    <property type="entry name" value="RNI-like"/>
    <property type="match status" value="1"/>
</dbReference>
<dbReference type="InterPro" id="IPR032675">
    <property type="entry name" value="LRR_dom_sf"/>
</dbReference>
<dbReference type="Gene3D" id="3.80.10.10">
    <property type="entry name" value="Ribonuclease Inhibitor"/>
    <property type="match status" value="1"/>
</dbReference>
<name>A0A9P3H7I9_9FUNG</name>
<dbReference type="Proteomes" id="UP000827284">
    <property type="component" value="Unassembled WGS sequence"/>
</dbReference>
<keyword evidence="2" id="KW-1185">Reference proteome</keyword>